<name>A0A097QY43_HAFAL</name>
<dbReference type="InterPro" id="IPR007488">
    <property type="entry name" value="DUF535"/>
</dbReference>
<dbReference type="Pfam" id="PF04393">
    <property type="entry name" value="DUF535"/>
    <property type="match status" value="1"/>
</dbReference>
<keyword evidence="2" id="KW-1185">Reference proteome</keyword>
<protein>
    <recommendedName>
        <fullName evidence="3">DUF535 domain-containing protein</fullName>
    </recommendedName>
</protein>
<accession>A0A097QY43</accession>
<gene>
    <name evidence="1" type="ORF">AT03_02720</name>
</gene>
<dbReference type="eggNOG" id="COG2990">
    <property type="taxonomic scope" value="Bacteria"/>
</dbReference>
<evidence type="ECO:0008006" key="3">
    <source>
        <dbReference type="Google" id="ProtNLM"/>
    </source>
</evidence>
<dbReference type="GeneID" id="56890146"/>
<evidence type="ECO:0000313" key="2">
    <source>
        <dbReference type="Proteomes" id="UP000029986"/>
    </source>
</evidence>
<dbReference type="PANTHER" id="PTHR38785">
    <property type="entry name" value="HOMOLOG OF VIRK"/>
    <property type="match status" value="1"/>
</dbReference>
<sequence>MSFFKKWRHQSGLWRSLNTGYDSVKLGCRIAAMPTFEYIKYKKMCNEYYSAQLLNPVTNTISHPFIKRPVNKYLNRKWSGKQKLRTAMKTLDVIEHAFSRKALEILYSADNDGIVLADIELKSGDIAQLKLMRSRFTREGDLGLYLFNENQEDVYGLTFSFGPKGELYLSGLQGPNTENGAEIVKSMTKLMHGMRPKNLLISALYALAQHFHISTIAGVANKAHIKSQHLKSSYDNFWLECGGELNRQGWYCLPKSEPERDIETVKSQHRSAFRKREALREGVTDAVSRNLQRYAAGAKAITANEDDAVLSQQTL</sequence>
<dbReference type="OrthoDB" id="6835762at2"/>
<dbReference type="PANTHER" id="PTHR38785:SF1">
    <property type="entry name" value="HOMOLOG OF VIRK"/>
    <property type="match status" value="1"/>
</dbReference>
<proteinExistence type="predicted"/>
<organism evidence="1 2">
    <name type="scientific">Hafnia alvei FB1</name>
    <dbReference type="NCBI Taxonomy" id="1453496"/>
    <lineage>
        <taxon>Bacteria</taxon>
        <taxon>Pseudomonadati</taxon>
        <taxon>Pseudomonadota</taxon>
        <taxon>Gammaproteobacteria</taxon>
        <taxon>Enterobacterales</taxon>
        <taxon>Hafniaceae</taxon>
        <taxon>Hafnia</taxon>
    </lineage>
</organism>
<dbReference type="PATRIC" id="fig|1453496.5.peg.533"/>
<dbReference type="KEGG" id="hav:AT03_02720"/>
<evidence type="ECO:0000313" key="1">
    <source>
        <dbReference type="EMBL" id="AIU71403.1"/>
    </source>
</evidence>
<dbReference type="Proteomes" id="UP000029986">
    <property type="component" value="Chromosome"/>
</dbReference>
<dbReference type="HOGENOM" id="CLU_065818_2_1_6"/>
<dbReference type="GO" id="GO:0006974">
    <property type="term" value="P:DNA damage response"/>
    <property type="evidence" value="ECO:0007669"/>
    <property type="project" value="TreeGrafter"/>
</dbReference>
<dbReference type="RefSeq" id="WP_025802379.1">
    <property type="nucleotide sequence ID" value="NZ_CP009706.1"/>
</dbReference>
<dbReference type="EMBL" id="CP009706">
    <property type="protein sequence ID" value="AIU71403.1"/>
    <property type="molecule type" value="Genomic_DNA"/>
</dbReference>
<dbReference type="AlphaFoldDB" id="A0A097QY43"/>
<reference evidence="1 2" key="1">
    <citation type="journal article" date="2014" name="Gut Pathog.">
        <title>Gene clusters of Hafnia alvei strain FB1 important in survival and pathogenesis: a draft genome perspective.</title>
        <authorList>
            <person name="Tan J.Y."/>
            <person name="Yin W.F."/>
            <person name="Chan K.G."/>
        </authorList>
    </citation>
    <scope>NUCLEOTIDE SEQUENCE [LARGE SCALE GENOMIC DNA]</scope>
    <source>
        <strain evidence="1 2">FB1</strain>
    </source>
</reference>